<dbReference type="Proteomes" id="UP000050454">
    <property type="component" value="Unassembled WGS sequence"/>
</dbReference>
<evidence type="ECO:0000256" key="10">
    <source>
        <dbReference type="RuleBase" id="RU000590"/>
    </source>
</evidence>
<dbReference type="Gene3D" id="3.90.230.10">
    <property type="entry name" value="Creatinase/methionine aminopeptidase superfamily"/>
    <property type="match status" value="1"/>
</dbReference>
<dbReference type="PANTHER" id="PTHR43226:SF4">
    <property type="entry name" value="XAA-PRO AMINOPEPTIDASE 3"/>
    <property type="match status" value="1"/>
</dbReference>
<keyword evidence="7" id="KW-0378">Hydrolase</keyword>
<dbReference type="STRING" id="1605367.AFM12_14930"/>
<accession>A0A0P7C514</accession>
<name>A0A0P7C514_9BACT</name>
<comment type="caution">
    <text evidence="12">The sequence shown here is derived from an EMBL/GenBank/DDBJ whole genome shotgun (WGS) entry which is preliminary data.</text>
</comment>
<dbReference type="InterPro" id="IPR007865">
    <property type="entry name" value="Aminopep_P_N"/>
</dbReference>
<evidence type="ECO:0000313" key="13">
    <source>
        <dbReference type="Proteomes" id="UP000050454"/>
    </source>
</evidence>
<evidence type="ECO:0000313" key="12">
    <source>
        <dbReference type="EMBL" id="KPM47114.1"/>
    </source>
</evidence>
<dbReference type="GO" id="GO:0030145">
    <property type="term" value="F:manganese ion binding"/>
    <property type="evidence" value="ECO:0007669"/>
    <property type="project" value="InterPro"/>
</dbReference>
<keyword evidence="12" id="KW-0031">Aminopeptidase</keyword>
<comment type="cofactor">
    <cofactor evidence="2">
        <name>Mn(2+)</name>
        <dbReference type="ChEBI" id="CHEBI:29035"/>
    </cofactor>
</comment>
<dbReference type="EMBL" id="LGTQ01000012">
    <property type="protein sequence ID" value="KPM47114.1"/>
    <property type="molecule type" value="Genomic_DNA"/>
</dbReference>
<dbReference type="EC" id="3.4.11.9" evidence="4"/>
<evidence type="ECO:0000256" key="4">
    <source>
        <dbReference type="ARBA" id="ARBA00012574"/>
    </source>
</evidence>
<dbReference type="SUPFAM" id="SSF55920">
    <property type="entry name" value="Creatinase/aminopeptidase"/>
    <property type="match status" value="1"/>
</dbReference>
<protein>
    <recommendedName>
        <fullName evidence="4">Xaa-Pro aminopeptidase</fullName>
        <ecNumber evidence="4">3.4.11.9</ecNumber>
    </recommendedName>
</protein>
<dbReference type="PROSITE" id="PS00491">
    <property type="entry name" value="PROLINE_PEPTIDASE"/>
    <property type="match status" value="1"/>
</dbReference>
<dbReference type="SUPFAM" id="SSF53092">
    <property type="entry name" value="Creatinase/prolidase N-terminal domain"/>
    <property type="match status" value="1"/>
</dbReference>
<dbReference type="PANTHER" id="PTHR43226">
    <property type="entry name" value="XAA-PRO AMINOPEPTIDASE 3"/>
    <property type="match status" value="1"/>
</dbReference>
<dbReference type="InterPro" id="IPR000994">
    <property type="entry name" value="Pept_M24"/>
</dbReference>
<dbReference type="Pfam" id="PF00557">
    <property type="entry name" value="Peptidase_M24"/>
    <property type="match status" value="1"/>
</dbReference>
<evidence type="ECO:0000256" key="3">
    <source>
        <dbReference type="ARBA" id="ARBA00008766"/>
    </source>
</evidence>
<dbReference type="CDD" id="cd01087">
    <property type="entry name" value="Prolidase"/>
    <property type="match status" value="1"/>
</dbReference>
<proteinExistence type="inferred from homology"/>
<evidence type="ECO:0000256" key="7">
    <source>
        <dbReference type="ARBA" id="ARBA00022801"/>
    </source>
</evidence>
<sequence length="462" mass="52390">MKLFPSQTYINRRNALKEAVGSGLILFQGNDEASMNYADNHYRFRQDSTFLYYFGINQAGLNAVIDCDSGEEIIFGDEFSIDDIIWIGQQETLSNKAEKVGILNVRPAHGIDSFLEIARHKKIHYLPPYRADNLNKLSQWLHLPGSKVNQEVSQKLLMAIINQRSYKSEEEIEQMTEAVNISGQMHINAMKAVKPGQYEFEAVSEIYRTAKASNSYLAYPAIFSINGQILHNHYHGNKMQSGRLVLNDSGAENEMCYSGDITRTIPVDGKFTTQQKDIYDIVLEMETSSIDSLKPGLLYKDIHVNANRLMLSKLKELGLVKGDIEEMTNLGVGGIFMPHGLGHMIGMDVHDMENFGEQLVGYREGLERSTQLGLKSLRLGRELEKDFVITVEPGLYFIPDLIEKWKADKIFTDFINYDKLKEYYDFGGIRIEDNILITENGSQILGKPIPKTTEEVEETMAL</sequence>
<dbReference type="PATRIC" id="fig|1605367.3.peg.403"/>
<dbReference type="Gene3D" id="3.40.350.10">
    <property type="entry name" value="Creatinase/prolidase N-terminal domain"/>
    <property type="match status" value="1"/>
</dbReference>
<keyword evidence="13" id="KW-1185">Reference proteome</keyword>
<dbReference type="OrthoDB" id="9806388at2"/>
<evidence type="ECO:0000256" key="2">
    <source>
        <dbReference type="ARBA" id="ARBA00001936"/>
    </source>
</evidence>
<keyword evidence="6 10" id="KW-0479">Metal-binding</keyword>
<evidence type="ECO:0000256" key="6">
    <source>
        <dbReference type="ARBA" id="ARBA00022723"/>
    </source>
</evidence>
<dbReference type="GO" id="GO:0005829">
    <property type="term" value="C:cytosol"/>
    <property type="evidence" value="ECO:0007669"/>
    <property type="project" value="TreeGrafter"/>
</dbReference>
<evidence type="ECO:0000256" key="9">
    <source>
        <dbReference type="ARBA" id="ARBA00023211"/>
    </source>
</evidence>
<evidence type="ECO:0000259" key="11">
    <source>
        <dbReference type="SMART" id="SM01011"/>
    </source>
</evidence>
<gene>
    <name evidence="12" type="ORF">AFM12_14930</name>
</gene>
<keyword evidence="9" id="KW-0464">Manganese</keyword>
<dbReference type="AlphaFoldDB" id="A0A0P7C514"/>
<keyword evidence="5" id="KW-0645">Protease</keyword>
<dbReference type="GO" id="GO:0006508">
    <property type="term" value="P:proteolysis"/>
    <property type="evidence" value="ECO:0007669"/>
    <property type="project" value="UniProtKB-KW"/>
</dbReference>
<organism evidence="12 13">
    <name type="scientific">Jiulongibacter sediminis</name>
    <dbReference type="NCBI Taxonomy" id="1605367"/>
    <lineage>
        <taxon>Bacteria</taxon>
        <taxon>Pseudomonadati</taxon>
        <taxon>Bacteroidota</taxon>
        <taxon>Cytophagia</taxon>
        <taxon>Cytophagales</taxon>
        <taxon>Leadbetterellaceae</taxon>
        <taxon>Jiulongibacter</taxon>
    </lineage>
</organism>
<dbReference type="Pfam" id="PF05195">
    <property type="entry name" value="AMP_N"/>
    <property type="match status" value="1"/>
</dbReference>
<dbReference type="RefSeq" id="WP_055149670.1">
    <property type="nucleotide sequence ID" value="NZ_JXSZ01000012.1"/>
</dbReference>
<dbReference type="SMART" id="SM01011">
    <property type="entry name" value="AMP_N"/>
    <property type="match status" value="1"/>
</dbReference>
<dbReference type="InterPro" id="IPR036005">
    <property type="entry name" value="Creatinase/aminopeptidase-like"/>
</dbReference>
<evidence type="ECO:0000256" key="5">
    <source>
        <dbReference type="ARBA" id="ARBA00022670"/>
    </source>
</evidence>
<dbReference type="GO" id="GO:0070006">
    <property type="term" value="F:metalloaminopeptidase activity"/>
    <property type="evidence" value="ECO:0007669"/>
    <property type="project" value="InterPro"/>
</dbReference>
<reference evidence="12 13" key="1">
    <citation type="submission" date="2015-07" db="EMBL/GenBank/DDBJ databases">
        <title>The draft genome sequence of Leadbetterella sp. JN14-9.</title>
        <authorList>
            <person name="Liu Y."/>
            <person name="Du J."/>
            <person name="Shao Z."/>
        </authorList>
    </citation>
    <scope>NUCLEOTIDE SEQUENCE [LARGE SCALE GENOMIC DNA]</scope>
    <source>
        <strain evidence="12 13">JN14-9</strain>
    </source>
</reference>
<comment type="similarity">
    <text evidence="3 10">Belongs to the peptidase M24B family.</text>
</comment>
<evidence type="ECO:0000256" key="1">
    <source>
        <dbReference type="ARBA" id="ARBA00001424"/>
    </source>
</evidence>
<keyword evidence="8" id="KW-0482">Metalloprotease</keyword>
<dbReference type="InterPro" id="IPR029149">
    <property type="entry name" value="Creatin/AminoP/Spt16_N"/>
</dbReference>
<dbReference type="InterPro" id="IPR001131">
    <property type="entry name" value="Peptidase_M24B_aminopep-P_CS"/>
</dbReference>
<dbReference type="InterPro" id="IPR052433">
    <property type="entry name" value="X-Pro_dipept-like"/>
</dbReference>
<comment type="catalytic activity">
    <reaction evidence="1">
        <text>Release of any N-terminal amino acid, including proline, that is linked to proline, even from a dipeptide or tripeptide.</text>
        <dbReference type="EC" id="3.4.11.9"/>
    </reaction>
</comment>
<feature type="domain" description="Aminopeptidase P N-terminal" evidence="11">
    <location>
        <begin position="4"/>
        <end position="134"/>
    </location>
</feature>
<evidence type="ECO:0000256" key="8">
    <source>
        <dbReference type="ARBA" id="ARBA00023049"/>
    </source>
</evidence>